<dbReference type="PROSITE" id="PS50268">
    <property type="entry name" value="CADHERIN_2"/>
    <property type="match status" value="2"/>
</dbReference>
<keyword evidence="1" id="KW-0732">Signal</keyword>
<dbReference type="SMART" id="SM00736">
    <property type="entry name" value="CADG"/>
    <property type="match status" value="1"/>
</dbReference>
<dbReference type="InterPro" id="IPR025592">
    <property type="entry name" value="DUF4347"/>
</dbReference>
<gene>
    <name evidence="4" type="ORF">CATMQ487_20470</name>
</gene>
<dbReference type="InterPro" id="IPR010221">
    <property type="entry name" value="VCBS_dom"/>
</dbReference>
<dbReference type="InterPro" id="IPR015919">
    <property type="entry name" value="Cadherin-like_sf"/>
</dbReference>
<feature type="domain" description="Cadherin" evidence="3">
    <location>
        <begin position="3546"/>
        <end position="3639"/>
    </location>
</feature>
<dbReference type="Gene3D" id="2.60.40.3440">
    <property type="match status" value="8"/>
</dbReference>
<feature type="domain" description="Cadherin" evidence="3">
    <location>
        <begin position="1654"/>
        <end position="1793"/>
    </location>
</feature>
<feature type="region of interest" description="Disordered" evidence="2">
    <location>
        <begin position="4039"/>
        <end position="4063"/>
    </location>
</feature>
<sequence length="4063" mass="399522">MNAPTRRRHLFAQAPRSLALEARLMFDAAAVADAVQQLTTPAEAPAAAHAATDTDHATHEATSALDVGIATTAAPQAVASATTQVVFVLDDVQDYQRLVDGVAPGAQVYVLDASRDGLTQMAELLQGRSDIAAIHVLSHGSAGQLDLGTNHLNQGNLGQNSALLSQIGSSLSADGDLLLYGCRIGEGSTGIGFVAQLAQATQADVAASDDATGAASAGGDWNLEVRAGAVATASALSADTMASYGTVLSVTDENFDSAGSVDQTGTTSVAVGSWTFTSSTSNHIKVAGQGDLPVQLNSDGGGGDLALVWNYDGDPVADFAFKSTDTTNFDLNSFRLESAYGGSTTVTVTGYRDGSAVTGGEVVNLNASDSADSITYTVEGSGGAGLLTLGSAFDNVDEIRLSFSGWATAAIDDITISPAVVPSPTLTSATYNASTGVLSVTGADMTTGDSIDPSKLTLTGQGGSTYTLTSGSVTAASATSFSVTLNAADKLAINGLLNKNGTSSVGGTTFNIAGAASWDSTASASADTTGNGVTVSNVTAPTITSATYDSATNVLTVSGSDLVGSVGANNDITVSKLTLTGEGGATYTLTSSDIEVTSATGFSVTLNGTDQAQIERLLNRNGTSSTGGTTFNLAAADDWNSVIGNTDTSDSTNGVTVSNVPAPTITSATYNAATGALVVTGTGFVSASGAANDIVANKFTLTGEGGSTYTLTDTANVEITSGTSFTLTLSATDKAAIGQIVNKNGTSSTGATTYNLAAAEDWAAGADPAVTVADLTGNGITTSNVAVPTITSATYNGGTGVLAVTGTGFLSVAGSTNDIVANKLTITGQGGATYTLTDTANVEITSGTAFTVTLSATDKAGVDALLNKAGTSSNGGTTYNLAAAEDWSAGADAAVVVADTTGNGITVSNPADTTPPVFVSAATSVIGDTITLTYDSALSATTAATNRFTVTRAGATDTVTAVSVSGSTVQLTLAAAVRTGQAVTVAYSDLTAGNDAAAVQDAAGNDAASFAATSVTNNARANINFDLAYRLYDNGANTGSGGSYSPRDIAINDGSTPLQAGTPITGALYFVASANSSTGTGTFQLSAQGNAIEGTLYLPDGTPVVGVIDFQDKNAGGSGDSGSGDAEMFIFTGPSGANYALITDGNSVGSTANDAYSPVEVNINVSADKNSLLANLNSYLTEQIAAANVAPSIDLDSSGAGTGWSNSFTEGGSAVTVVDSDVLVSDADSASLASATVVLTNAKTGDQLSAGSLPSGITAVVNTGVAGQITVTLTGSASAADYQTALQAITFSNSSATPDTTTRSITVKVNDGSADSNLATTSITVTSVNSAPALSNLNGDSVTFTEGGSAVLLDASGNATLTDADSTDFNGGTLTASIVTNRVSGEDVLSLVNQGSGAGQFGLSGSNVTYGGTVIGTIAGGTGSSDLVVTFNANATPAAVQALVRDLTYANSNSTDPTTSNRTVRVTVSDGDGGTSSQADITVQVTPVNDAPTLAATGATPTFTEGGSAVDLFSGVSIGTVESGQTIPSLTLTVSNLSDGANERLSIDGSTINLTNGNAATTTTNGLSVSVAVSAGAASVTITKAGGISTATAQSVVDGLTYQNASEHPTTGNRTVTLTSVSDNGGTANGGVDTTALSVASTVTVGAVNDTPTITAPASVSIAEDVATAVTGISFSDVDAGSSSVTATFTVPTGSLSATSSGGVTVAGSGTGSMSLSGSISNINAFIAGSNLSFTTASNAASNVTLTVSIDDGGNTGADPGLSGTGSSEAATTTVTLAVSAVNDAPTNTVPAAQNTLMDTAVTFSSGNGNAISVADVDASGAAIQVTLTASHGTLNLSGTTGLSFITGDGSADATMTFQGSVADINAALAGLLFNPTSGYTGAAGLSITTNDLGNTGSGGALDDTDSVTINVTASNVAPSAADDSDSVTEGLTRAATGTTVLANDSDADVGNTLTVSGVIAGAGAPVSGSVGNSIAGTYGHLTLNSDGSWSYAADNAESLAAGTSVIDAFTYEVSDGHGGTDTATLTVTVNGANDAAAFGSGAGVDAGSVTEDLNVSGGLISTSGTLTVTDGDTGQATFTAGTFAGTRGNLTIDAAGAWTYSALNSQAAIQALGAGDHLTDTITVTSADGTPHTITITINGANDAAAFGSGTGVDSGSVTEDLNVSGGLISDSGTLTVTDGDTNQATITAGTLTGTYGSLTIDAAGAWTYSATNSQTAIQALGAGQSLTDTITVTSADGSSHTITITINGANDAAAFGSGTGVDAGSVTEDLNVSGGLISDSGTLTVTDGDTNQATITAGTLTGTYGSLTIDAAGAWTYSALNSQAAIQALGAGDHLTDTITVTSADGTLHTITITINGANDAAAFGSGAGVDSGSVTEDLNVSGGLISDSGTLTVTDGDTNQATITAGTLTGTYGSLTIDAAGAWTYSATNSQTAIQALGAGQSLTDTITVTSADGSSHTITITINGANDAAAFGSGTGVDAGSVTEDLNVSGGLISDSGTLTVTDGDTNQATITAGTLTGTYGSLTIDAAGAWTYSALNSQAAIQALGAGDHLTDTITVTSADGTPHTITITINGANDAAAFGSGTGVDSGSVTEDLNVSGGLISDSGTLTVTDGDTNQATITAGTLTGTYGSLTIDAAGAWTYSATNSQTAIQALGAGQSLTDTITVTSADGSSHTITITINGANDAAAFGSGTGVDAGSVTEDLNVSGGLISDSGTLTVTDGDTNQATITAGTLTGTYGSLTIDAAGAWTYSALNSQAAIQALGAGDHLTDTITVTSADGTPHTITITINGANDAAAFGSGTGVDSGSVTEDLNVSGGLISDSGTLTVTDGDTNQATITAGTLTGTYGSLTIDAAGAWTYSATNSQTAIQALGAGQSLTDTITVTSADGSSHTITITINGANDAPTAGNASNPDWSASAGKYVVSTPEDTPRSGSIDTGDVDGNALSFAASTAPAHGSVTLNAATGAWVYTPAANFHGSDSFVVTVSDANGGSTLVTVDVTVTPVNDAPTAGNASNPDWSAAAGKYVVSTPEDTPRSGSIDTGDVDGNALSFAASTAPTHGTVAIDATTGAWVYTPAANFHGSDSFVVAVSDGNGGSTLVTVEVTVTPVNDLPTAGNASNPDWSAAAGKYVVSTPEDTPRSGSIDTGDVDGNALSFAASTAPTHGTVAIDATTGAWVYTPAANFHGSDSFVVAVSDGNGGSTLVTVEVTVTPVNDLPTAGNASNPDWSAADGKYVVSTPEDTPRSGSIDTGDVDGNALSFATSTAPAHGSVTLNAATGAWVYTPAANFHGSDSFVVAVSDGNGGSTLVTVEVTVTPVNDLPTAGNASNPDWSAADGKYVVATPEDTPRSGSIDTGDVDGNALSFATSTAPAHGSVTLNAATGAWVYTPAANFHGSDSFVVTVSDANGGSTLVTVEVTVTPVNDLPTAGNASNPDWSASAGKYVVATPEDTPRSGSIDTGDVDGNALSFAASTAPAHGLVTLNAATGAWVYTPTANFHGSDSFVVTVSDGNGGSTLVTVEVTVTPVNDLPTAGNASNPDWSAADGKYVVSTPEDTPRSGSIDTGDVDGNALSFATSTAPAHGLVTLNAATGAWVYTPAANFHGSDSFVVAVSDGNGGSTLVTVEVTVTPVNDAPAFGALDPADTQFTTYQDSTWSGRLPGASDADGDTLTYGKAGEAAHGTVEIAADGSYRYTPAEGFHGSDSFLVRISDGAGGTATVRVDVEVLAAPTMDLPAASDLGRSDSDRVTSADVIDLAGSAPPNQTLRLYAPDGQLLATVRSDANGVWRASGLPIATLRGDLAGADVGAPGVYTFSLRPVRADGSNGAAVALAVTRELPPLPAADTPAPPPAPEAAPAPMPEPPAPPPAPRAAFDSALRSADTPPAPTPGVLQRGSTDGDIYTRASGFRVMVSPSNEPSLKPYRGVDDQVVPAGRTLIVQVPADAFVHTQINETIDLTATLANGQPLPSWLIFDGKSGKFIGQPPVGLLQDLAIKVTARDSQGRQATTMFRIKASDVSSTSRAPLSLQLMRREALALDKAGGPGRADAPAGWKAVSRAPVARG</sequence>
<feature type="region of interest" description="Disordered" evidence="2">
    <location>
        <begin position="3840"/>
        <end position="3899"/>
    </location>
</feature>
<evidence type="ECO:0000259" key="3">
    <source>
        <dbReference type="PROSITE" id="PS50268"/>
    </source>
</evidence>
<dbReference type="InterPro" id="IPR040853">
    <property type="entry name" value="RapA2_cadherin-like"/>
</dbReference>
<proteinExistence type="predicted"/>
<evidence type="ECO:0000256" key="1">
    <source>
        <dbReference type="ARBA" id="ARBA00022729"/>
    </source>
</evidence>
<dbReference type="Pfam" id="PF17803">
    <property type="entry name" value="Cadherin_4"/>
    <property type="match status" value="9"/>
</dbReference>
<accession>A0ABN6PM09</accession>
<dbReference type="EMBL" id="AP025730">
    <property type="protein sequence ID" value="BDI05077.1"/>
    <property type="molecule type" value="Genomic_DNA"/>
</dbReference>
<feature type="compositionally biased region" description="Pro residues" evidence="2">
    <location>
        <begin position="3840"/>
        <end position="3870"/>
    </location>
</feature>
<dbReference type="Gene3D" id="2.60.40.10">
    <property type="entry name" value="Immunoglobulins"/>
    <property type="match status" value="9"/>
</dbReference>
<dbReference type="NCBIfam" id="NF012211">
    <property type="entry name" value="tand_rpt_95"/>
    <property type="match status" value="8"/>
</dbReference>
<protein>
    <recommendedName>
        <fullName evidence="3">Cadherin domain-containing protein</fullName>
    </recommendedName>
</protein>
<dbReference type="InterPro" id="IPR013783">
    <property type="entry name" value="Ig-like_fold"/>
</dbReference>
<dbReference type="InterPro" id="IPR002126">
    <property type="entry name" value="Cadherin-like_dom"/>
</dbReference>
<dbReference type="InterPro" id="IPR006644">
    <property type="entry name" value="Cadg"/>
</dbReference>
<name>A0ABN6PM09_9BURK</name>
<dbReference type="Gene3D" id="2.60.40.1220">
    <property type="match status" value="1"/>
</dbReference>
<dbReference type="Pfam" id="PF13753">
    <property type="entry name" value="SWM_repeat"/>
    <property type="match status" value="1"/>
</dbReference>
<reference evidence="4" key="1">
    <citation type="submission" date="2022-04" db="EMBL/GenBank/DDBJ databases">
        <title>Whole genome sequence of Sphaerotilus sp. FB-5.</title>
        <authorList>
            <person name="Takeda M."/>
            <person name="Narihara S."/>
            <person name="Akimoto M."/>
            <person name="Akimoto R."/>
            <person name="Nishiyashiki S."/>
            <person name="Murakami T."/>
        </authorList>
    </citation>
    <scope>NUCLEOTIDE SEQUENCE</scope>
    <source>
        <strain evidence="4">FB-5</strain>
    </source>
</reference>
<dbReference type="Proteomes" id="UP001057498">
    <property type="component" value="Chromosome"/>
</dbReference>
<evidence type="ECO:0000313" key="4">
    <source>
        <dbReference type="EMBL" id="BDI05077.1"/>
    </source>
</evidence>
<dbReference type="RefSeq" id="WP_251973141.1">
    <property type="nucleotide sequence ID" value="NZ_AP025730.1"/>
</dbReference>
<organism evidence="4 5">
    <name type="scientific">Sphaerotilus microaerophilus</name>
    <dbReference type="NCBI Taxonomy" id="2914710"/>
    <lineage>
        <taxon>Bacteria</taxon>
        <taxon>Pseudomonadati</taxon>
        <taxon>Pseudomonadota</taxon>
        <taxon>Betaproteobacteria</taxon>
        <taxon>Burkholderiales</taxon>
        <taxon>Sphaerotilaceae</taxon>
        <taxon>Sphaerotilus</taxon>
    </lineage>
</organism>
<dbReference type="InterPro" id="IPR014755">
    <property type="entry name" value="Cu-Rt/internalin_Ig-like"/>
</dbReference>
<dbReference type="Pfam" id="PF14252">
    <property type="entry name" value="DUF4347"/>
    <property type="match status" value="1"/>
</dbReference>
<dbReference type="SUPFAM" id="SSF49313">
    <property type="entry name" value="Cadherin-like"/>
    <property type="match status" value="2"/>
</dbReference>
<dbReference type="InterPro" id="IPR028059">
    <property type="entry name" value="SWM_rpt"/>
</dbReference>
<evidence type="ECO:0000313" key="5">
    <source>
        <dbReference type="Proteomes" id="UP001057498"/>
    </source>
</evidence>
<dbReference type="Pfam" id="PF17963">
    <property type="entry name" value="Big_9"/>
    <property type="match status" value="8"/>
</dbReference>
<dbReference type="NCBIfam" id="TIGR01965">
    <property type="entry name" value="VCBS_repeat"/>
    <property type="match status" value="16"/>
</dbReference>
<keyword evidence="5" id="KW-1185">Reference proteome</keyword>
<evidence type="ECO:0000256" key="2">
    <source>
        <dbReference type="SAM" id="MobiDB-lite"/>
    </source>
</evidence>